<evidence type="ECO:0008006" key="4">
    <source>
        <dbReference type="Google" id="ProtNLM"/>
    </source>
</evidence>
<keyword evidence="3" id="KW-1185">Reference proteome</keyword>
<accession>A0ABN1JFQ9</accession>
<dbReference type="RefSeq" id="WP_343760675.1">
    <property type="nucleotide sequence ID" value="NZ_BAAACG010000008.1"/>
</dbReference>
<feature type="transmembrane region" description="Helical" evidence="1">
    <location>
        <begin position="207"/>
        <end position="226"/>
    </location>
</feature>
<feature type="transmembrane region" description="Helical" evidence="1">
    <location>
        <begin position="238"/>
        <end position="256"/>
    </location>
</feature>
<keyword evidence="1" id="KW-1133">Transmembrane helix</keyword>
<feature type="transmembrane region" description="Helical" evidence="1">
    <location>
        <begin position="335"/>
        <end position="354"/>
    </location>
</feature>
<evidence type="ECO:0000256" key="1">
    <source>
        <dbReference type="SAM" id="Phobius"/>
    </source>
</evidence>
<keyword evidence="1" id="KW-0472">Membrane</keyword>
<reference evidence="2 3" key="1">
    <citation type="journal article" date="2019" name="Int. J. Syst. Evol. Microbiol.">
        <title>The Global Catalogue of Microorganisms (GCM) 10K type strain sequencing project: providing services to taxonomists for standard genome sequencing and annotation.</title>
        <authorList>
            <consortium name="The Broad Institute Genomics Platform"/>
            <consortium name="The Broad Institute Genome Sequencing Center for Infectious Disease"/>
            <person name="Wu L."/>
            <person name="Ma J."/>
        </authorList>
    </citation>
    <scope>NUCLEOTIDE SEQUENCE [LARGE SCALE GENOMIC DNA]</scope>
    <source>
        <strain evidence="2 3">JCM 1407</strain>
    </source>
</reference>
<sequence>MINKIKYIIKVFFMALLIMCWVMSIGYANRIKPKHKTANFYLLDEATHTSKISEFKKGNKDLDIVGWREDDFQEINNSDLNRKVDKVKVLSVKGNLSLILKSANLLKDDFKGCLIDEDTAYKLFGGVTNIIGSKLEYKGEQFVVRGIHNDEDSNLIVNIKNDKDVSLNGMTLNSEKFTSTKLENFKSQNGIKAVIVDGALYYNFAKYISLLFPLIIAVIIIFKILKRAYIVRRKPVQLGIYLILSICTLLLFMKITNFRIKIPLDMIPNKWSDFEFWDKLWKESTQKYEYVLYMKKYGLDIYNIKNLISSIKYSLICVFLFLISRKFIKFKSFKGVISHMIIMLIVIFTIVISISNSMYNFNVNLPMVWFIYPAYIFVEFYLMKKDLLESIKE</sequence>
<feature type="transmembrane region" description="Helical" evidence="1">
    <location>
        <begin position="366"/>
        <end position="383"/>
    </location>
</feature>
<proteinExistence type="predicted"/>
<evidence type="ECO:0000313" key="2">
    <source>
        <dbReference type="EMBL" id="GAA0738768.1"/>
    </source>
</evidence>
<feature type="transmembrane region" description="Helical" evidence="1">
    <location>
        <begin position="304"/>
        <end position="323"/>
    </location>
</feature>
<keyword evidence="1" id="KW-0812">Transmembrane</keyword>
<comment type="caution">
    <text evidence="2">The sequence shown here is derived from an EMBL/GenBank/DDBJ whole genome shotgun (WGS) entry which is preliminary data.</text>
</comment>
<organism evidence="2 3">
    <name type="scientific">Clostridium oceanicum</name>
    <dbReference type="NCBI Taxonomy" id="1543"/>
    <lineage>
        <taxon>Bacteria</taxon>
        <taxon>Bacillati</taxon>
        <taxon>Bacillota</taxon>
        <taxon>Clostridia</taxon>
        <taxon>Eubacteriales</taxon>
        <taxon>Clostridiaceae</taxon>
        <taxon>Clostridium</taxon>
    </lineage>
</organism>
<evidence type="ECO:0000313" key="3">
    <source>
        <dbReference type="Proteomes" id="UP001501510"/>
    </source>
</evidence>
<gene>
    <name evidence="2" type="ORF">GCM10008906_16610</name>
</gene>
<feature type="transmembrane region" description="Helical" evidence="1">
    <location>
        <begin position="7"/>
        <end position="28"/>
    </location>
</feature>
<dbReference type="Proteomes" id="UP001501510">
    <property type="component" value="Unassembled WGS sequence"/>
</dbReference>
<protein>
    <recommendedName>
        <fullName evidence="4">MacB-like periplasmic core domain-containing protein</fullName>
    </recommendedName>
</protein>
<name>A0ABN1JFQ9_9CLOT</name>
<dbReference type="EMBL" id="BAAACG010000008">
    <property type="protein sequence ID" value="GAA0738768.1"/>
    <property type="molecule type" value="Genomic_DNA"/>
</dbReference>